<feature type="compositionally biased region" description="Polar residues" evidence="1">
    <location>
        <begin position="27"/>
        <end position="55"/>
    </location>
</feature>
<protein>
    <submittedName>
        <fullName evidence="2">Uncharacterized protein</fullName>
    </submittedName>
</protein>
<proteinExistence type="predicted"/>
<reference evidence="2" key="2">
    <citation type="journal article" date="2015" name="Fish Shellfish Immunol.">
        <title>Early steps in the European eel (Anguilla anguilla)-Vibrio vulnificus interaction in the gills: Role of the RtxA13 toxin.</title>
        <authorList>
            <person name="Callol A."/>
            <person name="Pajuelo D."/>
            <person name="Ebbesson L."/>
            <person name="Teles M."/>
            <person name="MacKenzie S."/>
            <person name="Amaro C."/>
        </authorList>
    </citation>
    <scope>NUCLEOTIDE SEQUENCE</scope>
</reference>
<dbReference type="AlphaFoldDB" id="A0A0E9UV53"/>
<evidence type="ECO:0000256" key="1">
    <source>
        <dbReference type="SAM" id="MobiDB-lite"/>
    </source>
</evidence>
<accession>A0A0E9UV53</accession>
<sequence>MPTQPSLSQTGRSHSDRQPEGYVPKASPSSDNQGLQLTGATYQTRRQNLHTITKG</sequence>
<dbReference type="EMBL" id="GBXM01039492">
    <property type="protein sequence ID" value="JAH69085.1"/>
    <property type="molecule type" value="Transcribed_RNA"/>
</dbReference>
<feature type="compositionally biased region" description="Polar residues" evidence="1">
    <location>
        <begin position="1"/>
        <end position="12"/>
    </location>
</feature>
<organism evidence="2">
    <name type="scientific">Anguilla anguilla</name>
    <name type="common">European freshwater eel</name>
    <name type="synonym">Muraena anguilla</name>
    <dbReference type="NCBI Taxonomy" id="7936"/>
    <lineage>
        <taxon>Eukaryota</taxon>
        <taxon>Metazoa</taxon>
        <taxon>Chordata</taxon>
        <taxon>Craniata</taxon>
        <taxon>Vertebrata</taxon>
        <taxon>Euteleostomi</taxon>
        <taxon>Actinopterygii</taxon>
        <taxon>Neopterygii</taxon>
        <taxon>Teleostei</taxon>
        <taxon>Anguilliformes</taxon>
        <taxon>Anguillidae</taxon>
        <taxon>Anguilla</taxon>
    </lineage>
</organism>
<reference evidence="2" key="1">
    <citation type="submission" date="2014-11" db="EMBL/GenBank/DDBJ databases">
        <authorList>
            <person name="Amaro Gonzalez C."/>
        </authorList>
    </citation>
    <scope>NUCLEOTIDE SEQUENCE</scope>
</reference>
<name>A0A0E9UV53_ANGAN</name>
<feature type="region of interest" description="Disordered" evidence="1">
    <location>
        <begin position="1"/>
        <end position="55"/>
    </location>
</feature>
<evidence type="ECO:0000313" key="2">
    <source>
        <dbReference type="EMBL" id="JAH69085.1"/>
    </source>
</evidence>